<dbReference type="SMART" id="SM00342">
    <property type="entry name" value="HTH_ARAC"/>
    <property type="match status" value="1"/>
</dbReference>
<feature type="domain" description="HTH araC/xylS-type" evidence="4">
    <location>
        <begin position="218"/>
        <end position="316"/>
    </location>
</feature>
<evidence type="ECO:0000313" key="5">
    <source>
        <dbReference type="EMBL" id="ERL52626.1"/>
    </source>
</evidence>
<dbReference type="InterPro" id="IPR018062">
    <property type="entry name" value="HTH_AraC-typ_CS"/>
</dbReference>
<dbReference type="EMBL" id="AVBC01000016">
    <property type="protein sequence ID" value="ERL52626.1"/>
    <property type="molecule type" value="Genomic_DNA"/>
</dbReference>
<dbReference type="PRINTS" id="PR00032">
    <property type="entry name" value="HTHARAC"/>
</dbReference>
<dbReference type="PANTHER" id="PTHR43130:SF3">
    <property type="entry name" value="HTH-TYPE TRANSCRIPTIONAL REGULATOR RV1931C"/>
    <property type="match status" value="1"/>
</dbReference>
<dbReference type="InterPro" id="IPR018060">
    <property type="entry name" value="HTH_AraC"/>
</dbReference>
<dbReference type="PANTHER" id="PTHR43130">
    <property type="entry name" value="ARAC-FAMILY TRANSCRIPTIONAL REGULATOR"/>
    <property type="match status" value="1"/>
</dbReference>
<dbReference type="eggNOG" id="COG4977">
    <property type="taxonomic scope" value="Bacteria"/>
</dbReference>
<dbReference type="PROSITE" id="PS00041">
    <property type="entry name" value="HTH_ARAC_FAMILY_1"/>
    <property type="match status" value="1"/>
</dbReference>
<evidence type="ECO:0000256" key="2">
    <source>
        <dbReference type="ARBA" id="ARBA00023125"/>
    </source>
</evidence>
<dbReference type="InterPro" id="IPR052158">
    <property type="entry name" value="INH-QAR"/>
</dbReference>
<evidence type="ECO:0000256" key="3">
    <source>
        <dbReference type="ARBA" id="ARBA00023163"/>
    </source>
</evidence>
<dbReference type="Pfam" id="PF12833">
    <property type="entry name" value="HTH_18"/>
    <property type="match status" value="1"/>
</dbReference>
<evidence type="ECO:0000313" key="6">
    <source>
        <dbReference type="Proteomes" id="UP000019113"/>
    </source>
</evidence>
<keyword evidence="3" id="KW-0804">Transcription</keyword>
<proteinExistence type="predicted"/>
<dbReference type="SUPFAM" id="SSF46689">
    <property type="entry name" value="Homeodomain-like"/>
    <property type="match status" value="2"/>
</dbReference>
<comment type="caution">
    <text evidence="5">The sequence shown here is derived from an EMBL/GenBank/DDBJ whole genome shotgun (WGS) entry which is preliminary data.</text>
</comment>
<dbReference type="GO" id="GO:0043565">
    <property type="term" value="F:sequence-specific DNA binding"/>
    <property type="evidence" value="ECO:0007669"/>
    <property type="project" value="InterPro"/>
</dbReference>
<accession>W1NBN6</accession>
<keyword evidence="2" id="KW-0238">DNA-binding</keyword>
<dbReference type="KEGG" id="hhu:AR456_09270"/>
<dbReference type="Gene3D" id="3.40.50.880">
    <property type="match status" value="1"/>
</dbReference>
<keyword evidence="6" id="KW-1185">Reference proteome</keyword>
<dbReference type="InterPro" id="IPR020449">
    <property type="entry name" value="Tscrpt_reg_AraC-type_HTH"/>
</dbReference>
<evidence type="ECO:0000256" key="1">
    <source>
        <dbReference type="ARBA" id="ARBA00023015"/>
    </source>
</evidence>
<dbReference type="InterPro" id="IPR009057">
    <property type="entry name" value="Homeodomain-like_sf"/>
</dbReference>
<dbReference type="AlphaFoldDB" id="W1NBN6"/>
<dbReference type="Gene3D" id="1.10.10.60">
    <property type="entry name" value="Homeodomain-like"/>
    <property type="match status" value="1"/>
</dbReference>
<protein>
    <recommendedName>
        <fullName evidence="4">HTH araC/xylS-type domain-containing protein</fullName>
    </recommendedName>
</protein>
<dbReference type="CDD" id="cd03136">
    <property type="entry name" value="GATase1_AraC_ArgR_like"/>
    <property type="match status" value="1"/>
</dbReference>
<dbReference type="InterPro" id="IPR002818">
    <property type="entry name" value="DJ-1/PfpI"/>
</dbReference>
<gene>
    <name evidence="5" type="ORF">BJB45_18785</name>
</gene>
<dbReference type="SUPFAM" id="SSF52317">
    <property type="entry name" value="Class I glutamine amidotransferase-like"/>
    <property type="match status" value="1"/>
</dbReference>
<name>W1NBN6_9GAMM</name>
<dbReference type="PROSITE" id="PS01124">
    <property type="entry name" value="HTH_ARAC_FAMILY_2"/>
    <property type="match status" value="1"/>
</dbReference>
<reference evidence="5 6" key="1">
    <citation type="submission" date="2013-08" db="EMBL/GenBank/DDBJ databases">
        <title>draft genome of Halomonas huanghegensis, strain BJGMM-B45T.</title>
        <authorList>
            <person name="Miao C."/>
            <person name="Wan Y."/>
            <person name="Jin W."/>
        </authorList>
    </citation>
    <scope>NUCLEOTIDE SEQUENCE [LARGE SCALE GENOMIC DNA]</scope>
    <source>
        <strain evidence="5 6">BJGMM-B45</strain>
    </source>
</reference>
<dbReference type="InterPro" id="IPR029062">
    <property type="entry name" value="Class_I_gatase-like"/>
</dbReference>
<sequence>MQLTYEGPAPEQIGFLLLPRFAMVALFSAIEPLRIANRFAGEELFRWTLISVDGEPVEASNGMPLAVNTSIGSPLDVSSLMVCASFAPLDVVDERLLEWLHHQQAINTALGAIDTGAFVLAEAGLLNQATTTLHWESLPEFRQRYPHIEAVESLFEVTEAGFFGAGASASLDLALDTIKRRHGSSLAQLVREQLVHDQLRLPASRQRPQHNAPEPRLARVIAQMDRHLEEPLTIGELAEHANLSQRQLERLFLHQWQRTPLQIYLERRLTLARQLATNSSHTIMDIALACGFASASSFTRAFQRMHGVTPSALRHNSGHHQR</sequence>
<dbReference type="Proteomes" id="UP000019113">
    <property type="component" value="Unassembled WGS sequence"/>
</dbReference>
<organism evidence="5 6">
    <name type="scientific">Halomonas huangheensis</name>
    <dbReference type="NCBI Taxonomy" id="1178482"/>
    <lineage>
        <taxon>Bacteria</taxon>
        <taxon>Pseudomonadati</taxon>
        <taxon>Pseudomonadota</taxon>
        <taxon>Gammaproteobacteria</taxon>
        <taxon>Oceanospirillales</taxon>
        <taxon>Halomonadaceae</taxon>
        <taxon>Halomonas</taxon>
    </lineage>
</organism>
<keyword evidence="1" id="KW-0805">Transcription regulation</keyword>
<dbReference type="RefSeq" id="WP_021817685.1">
    <property type="nucleotide sequence ID" value="NZ_AVBC01000016.1"/>
</dbReference>
<dbReference type="Pfam" id="PF01965">
    <property type="entry name" value="DJ-1_PfpI"/>
    <property type="match status" value="1"/>
</dbReference>
<dbReference type="STRING" id="1178482.AR456_09270"/>
<evidence type="ECO:0000259" key="4">
    <source>
        <dbReference type="PROSITE" id="PS01124"/>
    </source>
</evidence>
<dbReference type="GO" id="GO:0003700">
    <property type="term" value="F:DNA-binding transcription factor activity"/>
    <property type="evidence" value="ECO:0007669"/>
    <property type="project" value="InterPro"/>
</dbReference>
<dbReference type="PATRIC" id="fig|1178482.3.peg.745"/>
<dbReference type="OrthoDB" id="6057514at2"/>